<dbReference type="AlphaFoldDB" id="A0A316DEQ5"/>
<dbReference type="OrthoDB" id="2382138at2"/>
<feature type="transmembrane region" description="Helical" evidence="1">
    <location>
        <begin position="85"/>
        <end position="105"/>
    </location>
</feature>
<dbReference type="EMBL" id="QGGL01000005">
    <property type="protein sequence ID" value="PWK14447.1"/>
    <property type="molecule type" value="Genomic_DNA"/>
</dbReference>
<reference evidence="2 3" key="1">
    <citation type="submission" date="2018-05" db="EMBL/GenBank/DDBJ databases">
        <title>Genomic Encyclopedia of Type Strains, Phase IV (KMG-IV): sequencing the most valuable type-strain genomes for metagenomic binning, comparative biology and taxonomic classification.</title>
        <authorList>
            <person name="Goeker M."/>
        </authorList>
    </citation>
    <scope>NUCLEOTIDE SEQUENCE [LARGE SCALE GENOMIC DNA]</scope>
    <source>
        <strain evidence="2 3">DSM 18773</strain>
    </source>
</reference>
<keyword evidence="1" id="KW-1133">Transmembrane helix</keyword>
<dbReference type="Proteomes" id="UP000245634">
    <property type="component" value="Unassembled WGS sequence"/>
</dbReference>
<keyword evidence="1" id="KW-0812">Transmembrane</keyword>
<feature type="transmembrane region" description="Helical" evidence="1">
    <location>
        <begin position="54"/>
        <end position="73"/>
    </location>
</feature>
<proteinExistence type="predicted"/>
<keyword evidence="3" id="KW-1185">Reference proteome</keyword>
<evidence type="ECO:0000313" key="2">
    <source>
        <dbReference type="EMBL" id="PWK14447.1"/>
    </source>
</evidence>
<sequence>MSFDFSTLNLWAVLVATVIGMVVGSLWYSPVLFGNVWMNLIQKKKEDMVSSTGPMIGAVVVSIVNSLTLALFLHATNAQTVADGLLVAALLALVVTMATLINYLFEGRGMKLLAIQVGYHVVVFLVNSVLLTLWS</sequence>
<evidence type="ECO:0000256" key="1">
    <source>
        <dbReference type="SAM" id="Phobius"/>
    </source>
</evidence>
<feature type="transmembrane region" description="Helical" evidence="1">
    <location>
        <begin position="112"/>
        <end position="134"/>
    </location>
</feature>
<gene>
    <name evidence="2" type="ORF">C7459_105205</name>
</gene>
<dbReference type="RefSeq" id="WP_109687956.1">
    <property type="nucleotide sequence ID" value="NZ_QGGL01000005.1"/>
</dbReference>
<keyword evidence="1" id="KW-0472">Membrane</keyword>
<protein>
    <submittedName>
        <fullName evidence="2">Uncharacterized protein DUF1761</fullName>
    </submittedName>
</protein>
<dbReference type="InterPro" id="IPR013879">
    <property type="entry name" value="DUF1761"/>
</dbReference>
<organism evidence="2 3">
    <name type="scientific">Tumebacillus permanentifrigoris</name>
    <dbReference type="NCBI Taxonomy" id="378543"/>
    <lineage>
        <taxon>Bacteria</taxon>
        <taxon>Bacillati</taxon>
        <taxon>Bacillota</taxon>
        <taxon>Bacilli</taxon>
        <taxon>Bacillales</taxon>
        <taxon>Alicyclobacillaceae</taxon>
        <taxon>Tumebacillus</taxon>
    </lineage>
</organism>
<comment type="caution">
    <text evidence="2">The sequence shown here is derived from an EMBL/GenBank/DDBJ whole genome shotgun (WGS) entry which is preliminary data.</text>
</comment>
<evidence type="ECO:0000313" key="3">
    <source>
        <dbReference type="Proteomes" id="UP000245634"/>
    </source>
</evidence>
<feature type="transmembrane region" description="Helical" evidence="1">
    <location>
        <begin position="12"/>
        <end position="33"/>
    </location>
</feature>
<dbReference type="Pfam" id="PF08570">
    <property type="entry name" value="DUF1761"/>
    <property type="match status" value="1"/>
</dbReference>
<accession>A0A316DEQ5</accession>
<name>A0A316DEQ5_9BACL</name>